<dbReference type="OrthoDB" id="10250354at2759"/>
<dbReference type="Proteomes" id="UP000578531">
    <property type="component" value="Unassembled WGS sequence"/>
</dbReference>
<sequence length="597" mass="66106">MLQKWVYKFLISCQGPRKPFMGIGVLYLAQERGSWDEIGFFQICNEQHTTSSGSGSCVCFQKLSLNKDTFPKPPASTIDSRRHSQNLNNTIAEDIESESAHVDSRATVSQSMKEQSRNATDDSLYVYAESRPQKITSKKSVPFRPAKKRLWTSEKETSSSRNDAAKPGDPESATQNYAKSHASSHDGYFPRSVAELQRGINFVVTPQGVCHKPNMSLLYKDFGQRINVMLEWLPDRSLQSPQTVPGDNPSYAADVKIIASFAHSAQEIVQDMNTFRGRSPTSLIDFRPEDFIDALDHRVYLHADLAYEVAQGLYMRIHDLLRLSIDNATMLYNGSDSIFPGRALRIHVSAAIEPAAWGGASTDDLKTKTSDLKAWESMRTPRGGEGPIPFHIWTVPQKAAGPPPVPPGRETNGKATHLRNWSSSDSTDILASFYAGFGTRDDDDIFSRSLPRSTLPKERTVDDSGNRDSDGSSTPRREPDRSAIYQPSPELKQPSMRRSETMPVDLVDRRMRMRPGSLAPLTSSNPNDMKAPSDTSDSSSELHSETTEETYPPPRPNPLQRKPTSGISQDGNGTGHDSIASKKELSNIGASIHGSWS</sequence>
<feature type="compositionally biased region" description="Basic and acidic residues" evidence="1">
    <location>
        <begin position="151"/>
        <end position="169"/>
    </location>
</feature>
<dbReference type="EMBL" id="JACCJC010000045">
    <property type="protein sequence ID" value="KAF6232776.1"/>
    <property type="molecule type" value="Genomic_DNA"/>
</dbReference>
<proteinExistence type="predicted"/>
<reference evidence="2 3" key="1">
    <citation type="journal article" date="2020" name="Genomics">
        <title>Complete, high-quality genomes from long-read metagenomic sequencing of two wolf lichen thalli reveals enigmatic genome architecture.</title>
        <authorList>
            <person name="McKenzie S.K."/>
            <person name="Walston R.F."/>
            <person name="Allen J.L."/>
        </authorList>
    </citation>
    <scope>NUCLEOTIDE SEQUENCE [LARGE SCALE GENOMIC DNA]</scope>
    <source>
        <strain evidence="2">WasteWater2</strain>
    </source>
</reference>
<evidence type="ECO:0000313" key="2">
    <source>
        <dbReference type="EMBL" id="KAF6232776.1"/>
    </source>
</evidence>
<feature type="region of interest" description="Disordered" evidence="1">
    <location>
        <begin position="396"/>
        <end position="421"/>
    </location>
</feature>
<dbReference type="GeneID" id="59290644"/>
<organism evidence="2 3">
    <name type="scientific">Letharia columbiana</name>
    <dbReference type="NCBI Taxonomy" id="112416"/>
    <lineage>
        <taxon>Eukaryota</taxon>
        <taxon>Fungi</taxon>
        <taxon>Dikarya</taxon>
        <taxon>Ascomycota</taxon>
        <taxon>Pezizomycotina</taxon>
        <taxon>Lecanoromycetes</taxon>
        <taxon>OSLEUM clade</taxon>
        <taxon>Lecanoromycetidae</taxon>
        <taxon>Lecanorales</taxon>
        <taxon>Lecanorineae</taxon>
        <taxon>Parmeliaceae</taxon>
        <taxon>Letharia</taxon>
    </lineage>
</organism>
<dbReference type="RefSeq" id="XP_037162202.1">
    <property type="nucleotide sequence ID" value="XM_037310886.1"/>
</dbReference>
<evidence type="ECO:0000313" key="3">
    <source>
        <dbReference type="Proteomes" id="UP000578531"/>
    </source>
</evidence>
<protein>
    <submittedName>
        <fullName evidence="2">Uncharacterized protein</fullName>
    </submittedName>
</protein>
<feature type="region of interest" description="Disordered" evidence="1">
    <location>
        <begin position="92"/>
        <end position="185"/>
    </location>
</feature>
<comment type="caution">
    <text evidence="2">The sequence shown here is derived from an EMBL/GenBank/DDBJ whole genome shotgun (WGS) entry which is preliminary data.</text>
</comment>
<feature type="compositionally biased region" description="Basic and acidic residues" evidence="1">
    <location>
        <begin position="455"/>
        <end position="481"/>
    </location>
</feature>
<name>A0A8H6L253_9LECA</name>
<keyword evidence="3" id="KW-1185">Reference proteome</keyword>
<accession>A0A8H6L253</accession>
<feature type="region of interest" description="Disordered" evidence="1">
    <location>
        <begin position="444"/>
        <end position="597"/>
    </location>
</feature>
<gene>
    <name evidence="2" type="ORF">HO173_008990</name>
</gene>
<dbReference type="AlphaFoldDB" id="A0A8H6L253"/>
<evidence type="ECO:0000256" key="1">
    <source>
        <dbReference type="SAM" id="MobiDB-lite"/>
    </source>
</evidence>